<dbReference type="Proteomes" id="UP001231189">
    <property type="component" value="Unassembled WGS sequence"/>
</dbReference>
<dbReference type="PANTHER" id="PTHR33026:SF7">
    <property type="entry name" value="OS03G0100275 PROTEIN"/>
    <property type="match status" value="1"/>
</dbReference>
<feature type="region of interest" description="Disordered" evidence="2">
    <location>
        <begin position="154"/>
        <end position="226"/>
    </location>
</feature>
<reference evidence="4" key="1">
    <citation type="submission" date="2023-07" db="EMBL/GenBank/DDBJ databases">
        <title>A chromosome-level genome assembly of Lolium multiflorum.</title>
        <authorList>
            <person name="Chen Y."/>
            <person name="Copetti D."/>
            <person name="Kolliker R."/>
            <person name="Studer B."/>
        </authorList>
    </citation>
    <scope>NUCLEOTIDE SEQUENCE</scope>
    <source>
        <strain evidence="4">02402/16</strain>
        <tissue evidence="4">Leaf</tissue>
    </source>
</reference>
<name>A0AAD8QX49_LOLMU</name>
<dbReference type="PANTHER" id="PTHR33026">
    <property type="entry name" value="OS06G0360600 PROTEIN"/>
    <property type="match status" value="1"/>
</dbReference>
<comment type="caution">
    <text evidence="4">The sequence shown here is derived from an EMBL/GenBank/DDBJ whole genome shotgun (WGS) entry which is preliminary data.</text>
</comment>
<evidence type="ECO:0000313" key="4">
    <source>
        <dbReference type="EMBL" id="KAK1609534.1"/>
    </source>
</evidence>
<feature type="compositionally biased region" description="Polar residues" evidence="2">
    <location>
        <begin position="271"/>
        <end position="281"/>
    </location>
</feature>
<evidence type="ECO:0000313" key="5">
    <source>
        <dbReference type="Proteomes" id="UP001231189"/>
    </source>
</evidence>
<dbReference type="AlphaFoldDB" id="A0AAD8QX49"/>
<protein>
    <recommendedName>
        <fullName evidence="3">Transposase (putative) gypsy type domain-containing protein</fullName>
    </recommendedName>
</protein>
<feature type="coiled-coil region" evidence="1">
    <location>
        <begin position="343"/>
        <end position="394"/>
    </location>
</feature>
<gene>
    <name evidence="4" type="ORF">QYE76_033207</name>
</gene>
<feature type="domain" description="Transposase (putative) gypsy type" evidence="3">
    <location>
        <begin position="52"/>
        <end position="91"/>
    </location>
</feature>
<dbReference type="EMBL" id="JAUUTY010000007">
    <property type="protein sequence ID" value="KAK1609534.1"/>
    <property type="molecule type" value="Genomic_DNA"/>
</dbReference>
<keyword evidence="1" id="KW-0175">Coiled coil</keyword>
<dbReference type="Pfam" id="PF04195">
    <property type="entry name" value="Transposase_28"/>
    <property type="match status" value="1"/>
</dbReference>
<dbReference type="InterPro" id="IPR007321">
    <property type="entry name" value="Transposase_28"/>
</dbReference>
<evidence type="ECO:0000256" key="1">
    <source>
        <dbReference type="SAM" id="Coils"/>
    </source>
</evidence>
<keyword evidence="5" id="KW-1185">Reference proteome</keyword>
<feature type="compositionally biased region" description="Low complexity" evidence="2">
    <location>
        <begin position="158"/>
        <end position="168"/>
    </location>
</feature>
<proteinExistence type="predicted"/>
<feature type="region of interest" description="Disordered" evidence="2">
    <location>
        <begin position="263"/>
        <end position="295"/>
    </location>
</feature>
<accession>A0AAD8QX49</accession>
<evidence type="ECO:0000259" key="3">
    <source>
        <dbReference type="Pfam" id="PF04195"/>
    </source>
</evidence>
<feature type="compositionally biased region" description="Low complexity" evidence="2">
    <location>
        <begin position="282"/>
        <end position="293"/>
    </location>
</feature>
<organism evidence="4 5">
    <name type="scientific">Lolium multiflorum</name>
    <name type="common">Italian ryegrass</name>
    <name type="synonym">Lolium perenne subsp. multiflorum</name>
    <dbReference type="NCBI Taxonomy" id="4521"/>
    <lineage>
        <taxon>Eukaryota</taxon>
        <taxon>Viridiplantae</taxon>
        <taxon>Streptophyta</taxon>
        <taxon>Embryophyta</taxon>
        <taxon>Tracheophyta</taxon>
        <taxon>Spermatophyta</taxon>
        <taxon>Magnoliopsida</taxon>
        <taxon>Liliopsida</taxon>
        <taxon>Poales</taxon>
        <taxon>Poaceae</taxon>
        <taxon>BOP clade</taxon>
        <taxon>Pooideae</taxon>
        <taxon>Poodae</taxon>
        <taxon>Poeae</taxon>
        <taxon>Poeae Chloroplast Group 2 (Poeae type)</taxon>
        <taxon>Loliodinae</taxon>
        <taxon>Loliinae</taxon>
        <taxon>Lolium</taxon>
    </lineage>
</organism>
<sequence length="544" mass="60688">MAAQDLGTLEWERSKISGQDVNLMKKFGLTKKKDSLRFPSEESYPSPPMEYRLHHLTPNSILHVSIFITLCECFLGVQPSWAPWKRIFYLRRNGSHNIAYNIGGVVICVRPDVEYFDVKFPDSVQGWRKRWLYVPEECADSMEYNILPFDGPSRPESEVAVSRKSAASSEREVESEASESTHSIPSAVSPRNKRKRGDTEGSGTSKLSSSPAEETAPEETAPEEEEHLNAYDAALVSSGDEEEEEPAANVTAPMSMSHTLALSETHRTAEETSTPHQDLQRSTPATSPGASSPKRARIELGGEFNIAGISTTPALDDPMMNFINLGTQFIGYRDTVNILKEDLVVANKRADDLAVQLEKSEEARKKAENDVSSIEDLRKRVHRAETALSDKITQQIAREENVTSRLESLNRRFVRKMSQDFELQKPEDDRLLDALLHSRSFPYFFPKKEQPSTFAALAKCFVPTEDLGLALRQENLKIGVEGTIALVAESQQTVDWAKFGAAPKLNTVKWQAMIRAAKPQSKKILTFLGYKPAPSSSSAKPEVK</sequence>
<evidence type="ECO:0000256" key="2">
    <source>
        <dbReference type="SAM" id="MobiDB-lite"/>
    </source>
</evidence>
<feature type="compositionally biased region" description="Acidic residues" evidence="2">
    <location>
        <begin position="215"/>
        <end position="226"/>
    </location>
</feature>